<dbReference type="Pfam" id="PF02698">
    <property type="entry name" value="DUF218"/>
    <property type="match status" value="1"/>
</dbReference>
<accession>A0AAV5NPW6</accession>
<dbReference type="PANTHER" id="PTHR30336">
    <property type="entry name" value="INNER MEMBRANE PROTEIN, PROBABLE PERMEASE"/>
    <property type="match status" value="1"/>
</dbReference>
<proteinExistence type="predicted"/>
<evidence type="ECO:0000313" key="2">
    <source>
        <dbReference type="EMBL" id="GLQ72666.1"/>
    </source>
</evidence>
<dbReference type="RefSeq" id="WP_126606417.1">
    <property type="nucleotide sequence ID" value="NZ_AP025145.1"/>
</dbReference>
<gene>
    <name evidence="2" type="ORF">GCM10007932_20260</name>
</gene>
<dbReference type="Gene3D" id="3.40.50.620">
    <property type="entry name" value="HUPs"/>
    <property type="match status" value="1"/>
</dbReference>
<reference evidence="3" key="1">
    <citation type="journal article" date="2019" name="Int. J. Syst. Evol. Microbiol.">
        <title>The Global Catalogue of Microorganisms (GCM) 10K type strain sequencing project: providing services to taxonomists for standard genome sequencing and annotation.</title>
        <authorList>
            <consortium name="The Broad Institute Genomics Platform"/>
            <consortium name="The Broad Institute Genome Sequencing Center for Infectious Disease"/>
            <person name="Wu L."/>
            <person name="Ma J."/>
        </authorList>
    </citation>
    <scope>NUCLEOTIDE SEQUENCE [LARGE SCALE GENOMIC DNA]</scope>
    <source>
        <strain evidence="3">NBRC 15640</strain>
    </source>
</reference>
<keyword evidence="3" id="KW-1185">Reference proteome</keyword>
<dbReference type="EMBL" id="BSNX01000019">
    <property type="protein sequence ID" value="GLQ72666.1"/>
    <property type="molecule type" value="Genomic_DNA"/>
</dbReference>
<sequence length="290" mass="33181">MQKFLIVVLGKRLVNNQLTLESRSRVEGLVQFLQSLNNTDKKIVIGFCGGVTHGNQSSEAEEMHRYFKAASLGVKLPVISEILVENNSTSTVENIQMLSSILIECGAFKSNEEIQLVLVSNDYHLERIFEIQELIDEQGLLRELQKRCLTEGIKLSIPYCIDKHVAVRYPYAQEHDNAKLFLQVERLTTYRVFLEGVYANSIVRPLKEVQKIPLSIAFSSLKQAREIATQQNQSIVLSVLDLIERAVKETETTLALRTVREVLGVLDVNLNMLNRMLDPELMNDEHWWKR</sequence>
<evidence type="ECO:0000259" key="1">
    <source>
        <dbReference type="Pfam" id="PF02698"/>
    </source>
</evidence>
<comment type="caution">
    <text evidence="2">The sequence shown here is derived from an EMBL/GenBank/DDBJ whole genome shotgun (WGS) entry which is preliminary data.</text>
</comment>
<feature type="domain" description="DUF218" evidence="1">
    <location>
        <begin position="6"/>
        <end position="129"/>
    </location>
</feature>
<dbReference type="InterPro" id="IPR051599">
    <property type="entry name" value="Cell_Envelope_Assoc"/>
</dbReference>
<dbReference type="CDD" id="cd06259">
    <property type="entry name" value="YdcF-like"/>
    <property type="match status" value="1"/>
</dbReference>
<dbReference type="InterPro" id="IPR014729">
    <property type="entry name" value="Rossmann-like_a/b/a_fold"/>
</dbReference>
<dbReference type="PANTHER" id="PTHR30336:SF20">
    <property type="entry name" value="DUF218 DOMAIN-CONTAINING PROTEIN"/>
    <property type="match status" value="1"/>
</dbReference>
<evidence type="ECO:0000313" key="3">
    <source>
        <dbReference type="Proteomes" id="UP001156690"/>
    </source>
</evidence>
<name>A0AAV5NPW6_9VIBR</name>
<dbReference type="Proteomes" id="UP001156690">
    <property type="component" value="Unassembled WGS sequence"/>
</dbReference>
<dbReference type="InterPro" id="IPR003848">
    <property type="entry name" value="DUF218"/>
</dbReference>
<dbReference type="AlphaFoldDB" id="A0AAV5NPW6"/>
<organism evidence="2 3">
    <name type="scientific">Vibrio penaeicida</name>
    <dbReference type="NCBI Taxonomy" id="104609"/>
    <lineage>
        <taxon>Bacteria</taxon>
        <taxon>Pseudomonadati</taxon>
        <taxon>Pseudomonadota</taxon>
        <taxon>Gammaproteobacteria</taxon>
        <taxon>Vibrionales</taxon>
        <taxon>Vibrionaceae</taxon>
        <taxon>Vibrio</taxon>
    </lineage>
</organism>
<protein>
    <recommendedName>
        <fullName evidence="1">DUF218 domain-containing protein</fullName>
    </recommendedName>
</protein>
<dbReference type="GO" id="GO:0005886">
    <property type="term" value="C:plasma membrane"/>
    <property type="evidence" value="ECO:0007669"/>
    <property type="project" value="TreeGrafter"/>
</dbReference>